<dbReference type="PANTHER" id="PTHR44688:SF16">
    <property type="entry name" value="DNA-BINDING TRANSCRIPTIONAL ACTIVATOR DEVR_DOSR"/>
    <property type="match status" value="1"/>
</dbReference>
<reference evidence="5 6" key="1">
    <citation type="submission" date="2018-02" db="EMBL/GenBank/DDBJ databases">
        <title>The draft genome of Phyllobacterium myrsinacearum DSM5892.</title>
        <authorList>
            <person name="Li L."/>
            <person name="Liu L."/>
            <person name="Zhang X."/>
            <person name="Wang T."/>
        </authorList>
    </citation>
    <scope>NUCLEOTIDE SEQUENCE [LARGE SCALE GENOMIC DNA]</scope>
    <source>
        <strain evidence="5 6">DSM 5892</strain>
    </source>
</reference>
<dbReference type="SUPFAM" id="SSF75516">
    <property type="entry name" value="Pheromone-binding domain of LuxR-like quorum-sensing transcription factors"/>
    <property type="match status" value="1"/>
</dbReference>
<evidence type="ECO:0000259" key="4">
    <source>
        <dbReference type="PROSITE" id="PS50043"/>
    </source>
</evidence>
<dbReference type="RefSeq" id="WP_105737583.1">
    <property type="nucleotide sequence ID" value="NZ_PVBT01000009.1"/>
</dbReference>
<organism evidence="5 6">
    <name type="scientific">Phyllobacterium myrsinacearum</name>
    <dbReference type="NCBI Taxonomy" id="28101"/>
    <lineage>
        <taxon>Bacteria</taxon>
        <taxon>Pseudomonadati</taxon>
        <taxon>Pseudomonadota</taxon>
        <taxon>Alphaproteobacteria</taxon>
        <taxon>Hyphomicrobiales</taxon>
        <taxon>Phyllobacteriaceae</taxon>
        <taxon>Phyllobacterium</taxon>
    </lineage>
</organism>
<dbReference type="OrthoDB" id="3170288at2"/>
<dbReference type="InterPro" id="IPR000792">
    <property type="entry name" value="Tscrpt_reg_LuxR_C"/>
</dbReference>
<evidence type="ECO:0000256" key="2">
    <source>
        <dbReference type="ARBA" id="ARBA00023125"/>
    </source>
</evidence>
<comment type="caution">
    <text evidence="5">The sequence shown here is derived from an EMBL/GenBank/DDBJ whole genome shotgun (WGS) entry which is preliminary data.</text>
</comment>
<dbReference type="Pfam" id="PF03472">
    <property type="entry name" value="Autoind_bind"/>
    <property type="match status" value="1"/>
</dbReference>
<accession>A0A2S9JAU5</accession>
<dbReference type="SUPFAM" id="SSF46894">
    <property type="entry name" value="C-terminal effector domain of the bipartite response regulators"/>
    <property type="match status" value="1"/>
</dbReference>
<dbReference type="GO" id="GO:0006355">
    <property type="term" value="P:regulation of DNA-templated transcription"/>
    <property type="evidence" value="ECO:0007669"/>
    <property type="project" value="InterPro"/>
</dbReference>
<dbReference type="EMBL" id="PVBT01000009">
    <property type="protein sequence ID" value="PRD49908.1"/>
    <property type="molecule type" value="Genomic_DNA"/>
</dbReference>
<dbReference type="InterPro" id="IPR016032">
    <property type="entry name" value="Sig_transdc_resp-reg_C-effctor"/>
</dbReference>
<evidence type="ECO:0000256" key="3">
    <source>
        <dbReference type="ARBA" id="ARBA00023163"/>
    </source>
</evidence>
<dbReference type="PROSITE" id="PS50043">
    <property type="entry name" value="HTH_LUXR_2"/>
    <property type="match status" value="1"/>
</dbReference>
<dbReference type="PROSITE" id="PS00622">
    <property type="entry name" value="HTH_LUXR_1"/>
    <property type="match status" value="1"/>
</dbReference>
<dbReference type="PRINTS" id="PR00038">
    <property type="entry name" value="HTHLUXR"/>
</dbReference>
<dbReference type="InterPro" id="IPR036693">
    <property type="entry name" value="TF_LuxR_autoind-bd_dom_sf"/>
</dbReference>
<sequence>MSSIDTMFHSVVDKIDTADSLAELPDVLDLIKERYGLQNVAYFAVNLPAGIGDEPFLAVTYSQEWIDHYKECRYVKIDPVLSTGFSSILPIDWRDLDHKSSRLRNLFGEAADFNVGRQGLTFPVRGPLGERALFTISGEASDQEWDGALNIYKRDFHAIAHHFHWFLMRSATLESEMVHLSPREIECLKWAAKGKTTAQIADILSLSERTVRFYQDRARVKLKAANITHAVSRALDLSSFALMNDLSNPPY</sequence>
<dbReference type="InterPro" id="IPR036388">
    <property type="entry name" value="WH-like_DNA-bd_sf"/>
</dbReference>
<dbReference type="SMART" id="SM00421">
    <property type="entry name" value="HTH_LUXR"/>
    <property type="match status" value="1"/>
</dbReference>
<name>A0A2S9JAU5_9HYPH</name>
<dbReference type="PANTHER" id="PTHR44688">
    <property type="entry name" value="DNA-BINDING TRANSCRIPTIONAL ACTIVATOR DEVR_DOSR"/>
    <property type="match status" value="1"/>
</dbReference>
<evidence type="ECO:0000313" key="6">
    <source>
        <dbReference type="Proteomes" id="UP000238563"/>
    </source>
</evidence>
<feature type="domain" description="HTH luxR-type" evidence="4">
    <location>
        <begin position="173"/>
        <end position="238"/>
    </location>
</feature>
<dbReference type="Gene3D" id="3.30.450.80">
    <property type="entry name" value="Transcription factor LuxR-like, autoinducer-binding domain"/>
    <property type="match status" value="1"/>
</dbReference>
<proteinExistence type="predicted"/>
<dbReference type="GO" id="GO:0003677">
    <property type="term" value="F:DNA binding"/>
    <property type="evidence" value="ECO:0007669"/>
    <property type="project" value="UniProtKB-KW"/>
</dbReference>
<keyword evidence="2" id="KW-0238">DNA-binding</keyword>
<dbReference type="AlphaFoldDB" id="A0A2S9JAU5"/>
<protein>
    <submittedName>
        <fullName evidence="5">LuxR family transcriptional regulator</fullName>
    </submittedName>
</protein>
<keyword evidence="1" id="KW-0805">Transcription regulation</keyword>
<dbReference type="CDD" id="cd06170">
    <property type="entry name" value="LuxR_C_like"/>
    <property type="match status" value="1"/>
</dbReference>
<keyword evidence="6" id="KW-1185">Reference proteome</keyword>
<dbReference type="Proteomes" id="UP000238563">
    <property type="component" value="Unassembled WGS sequence"/>
</dbReference>
<keyword evidence="3" id="KW-0804">Transcription</keyword>
<dbReference type="InterPro" id="IPR005143">
    <property type="entry name" value="TF_LuxR_autoind-bd_dom"/>
</dbReference>
<dbReference type="Pfam" id="PF00196">
    <property type="entry name" value="GerE"/>
    <property type="match status" value="1"/>
</dbReference>
<evidence type="ECO:0000313" key="5">
    <source>
        <dbReference type="EMBL" id="PRD49908.1"/>
    </source>
</evidence>
<dbReference type="Gene3D" id="1.10.10.10">
    <property type="entry name" value="Winged helix-like DNA-binding domain superfamily/Winged helix DNA-binding domain"/>
    <property type="match status" value="1"/>
</dbReference>
<gene>
    <name evidence="5" type="ORF">C5750_24085</name>
</gene>
<evidence type="ECO:0000256" key="1">
    <source>
        <dbReference type="ARBA" id="ARBA00023015"/>
    </source>
</evidence>